<protein>
    <recommendedName>
        <fullName evidence="3">Outer membrane protein beta-barrel domain-containing protein</fullName>
    </recommendedName>
</protein>
<evidence type="ECO:0000259" key="3">
    <source>
        <dbReference type="Pfam" id="PF13505"/>
    </source>
</evidence>
<dbReference type="AlphaFoldDB" id="A0A538TTZ0"/>
<name>A0A538TTZ0_UNCEI</name>
<feature type="signal peptide" evidence="2">
    <location>
        <begin position="1"/>
        <end position="23"/>
    </location>
</feature>
<proteinExistence type="predicted"/>
<gene>
    <name evidence="4" type="ORF">E6K79_00755</name>
</gene>
<feature type="chain" id="PRO_5022243222" description="Outer membrane protein beta-barrel domain-containing protein" evidence="2">
    <location>
        <begin position="24"/>
        <end position="217"/>
    </location>
</feature>
<dbReference type="Pfam" id="PF13505">
    <property type="entry name" value="OMP_b-brl"/>
    <property type="match status" value="1"/>
</dbReference>
<dbReference type="Proteomes" id="UP000317691">
    <property type="component" value="Unassembled WGS sequence"/>
</dbReference>
<dbReference type="EMBL" id="VBOZ01000004">
    <property type="protein sequence ID" value="TMQ67089.1"/>
    <property type="molecule type" value="Genomic_DNA"/>
</dbReference>
<dbReference type="InterPro" id="IPR011250">
    <property type="entry name" value="OMP/PagP_B-barrel"/>
</dbReference>
<organism evidence="4 5">
    <name type="scientific">Eiseniibacteriota bacterium</name>
    <dbReference type="NCBI Taxonomy" id="2212470"/>
    <lineage>
        <taxon>Bacteria</taxon>
        <taxon>Candidatus Eiseniibacteriota</taxon>
    </lineage>
</organism>
<accession>A0A538TTZ0</accession>
<evidence type="ECO:0000313" key="4">
    <source>
        <dbReference type="EMBL" id="TMQ67089.1"/>
    </source>
</evidence>
<evidence type="ECO:0000256" key="2">
    <source>
        <dbReference type="SAM" id="SignalP"/>
    </source>
</evidence>
<dbReference type="InterPro" id="IPR027385">
    <property type="entry name" value="Beta-barrel_OMP"/>
</dbReference>
<feature type="domain" description="Outer membrane protein beta-barrel" evidence="3">
    <location>
        <begin position="10"/>
        <end position="203"/>
    </location>
</feature>
<dbReference type="Gene3D" id="2.40.160.20">
    <property type="match status" value="1"/>
</dbReference>
<reference evidence="4 5" key="1">
    <citation type="journal article" date="2019" name="Nat. Microbiol.">
        <title>Mediterranean grassland soil C-N compound turnover is dependent on rainfall and depth, and is mediated by genomically divergent microorganisms.</title>
        <authorList>
            <person name="Diamond S."/>
            <person name="Andeer P.F."/>
            <person name="Li Z."/>
            <person name="Crits-Christoph A."/>
            <person name="Burstein D."/>
            <person name="Anantharaman K."/>
            <person name="Lane K.R."/>
            <person name="Thomas B.C."/>
            <person name="Pan C."/>
            <person name="Northen T.R."/>
            <person name="Banfield J.F."/>
        </authorList>
    </citation>
    <scope>NUCLEOTIDE SEQUENCE [LARGE SCALE GENOMIC DNA]</scope>
    <source>
        <strain evidence="4">WS_9</strain>
    </source>
</reference>
<dbReference type="SUPFAM" id="SSF56925">
    <property type="entry name" value="OMPA-like"/>
    <property type="match status" value="1"/>
</dbReference>
<sequence>MIRKLAGGLFVLLLTATATPAAASDLTGSGGVGVRGGTLFFTQDKTISANSQPRISGDLVLSYAWTDHMTADITVGYGWNRLDTHDPHYYVATVVPLFPIGLRYRLWDGRTLRPYLGGGGGLYNWSILTQDLGAAKDPVTFERLRRVDAGVYGIVGAERQLSKHITAVLDGNYTHIFANDQDRFPTGYSGAKSYFQFRLGVSFWFSLSERIDTGLPG</sequence>
<comment type="caution">
    <text evidence="4">The sequence shown here is derived from an EMBL/GenBank/DDBJ whole genome shotgun (WGS) entry which is preliminary data.</text>
</comment>
<evidence type="ECO:0000313" key="5">
    <source>
        <dbReference type="Proteomes" id="UP000317691"/>
    </source>
</evidence>
<evidence type="ECO:0000256" key="1">
    <source>
        <dbReference type="ARBA" id="ARBA00022729"/>
    </source>
</evidence>
<keyword evidence="1 2" id="KW-0732">Signal</keyword>